<feature type="domain" description="BPL/LPL catalytic" evidence="2">
    <location>
        <begin position="14"/>
        <end position="200"/>
    </location>
</feature>
<dbReference type="SUPFAM" id="SSF55681">
    <property type="entry name" value="Class II aaRS and biotin synthetases"/>
    <property type="match status" value="1"/>
</dbReference>
<dbReference type="Gene3D" id="3.30.930.10">
    <property type="entry name" value="Bira Bifunctional Protein, Domain 2"/>
    <property type="match status" value="1"/>
</dbReference>
<dbReference type="InterPro" id="IPR045864">
    <property type="entry name" value="aa-tRNA-synth_II/BPL/LPL"/>
</dbReference>
<protein>
    <submittedName>
        <fullName evidence="3">Biotin--[acetyl-CoA-carboxylase] ligase</fullName>
    </submittedName>
</protein>
<name>A0ABX6A3Y9_9MICO</name>
<evidence type="ECO:0000313" key="4">
    <source>
        <dbReference type="Proteomes" id="UP000323865"/>
    </source>
</evidence>
<feature type="region of interest" description="Disordered" evidence="1">
    <location>
        <begin position="263"/>
        <end position="299"/>
    </location>
</feature>
<dbReference type="InterPro" id="IPR004143">
    <property type="entry name" value="BPL_LPL_catalytic"/>
</dbReference>
<dbReference type="PANTHER" id="PTHR12835">
    <property type="entry name" value="BIOTIN PROTEIN LIGASE"/>
    <property type="match status" value="1"/>
</dbReference>
<proteinExistence type="predicted"/>
<gene>
    <name evidence="3" type="ORF">FOB48_03850</name>
</gene>
<evidence type="ECO:0000256" key="1">
    <source>
        <dbReference type="SAM" id="MobiDB-lite"/>
    </source>
</evidence>
<organism evidence="3 4">
    <name type="scientific">Dermabacter vaginalis</name>
    <dbReference type="NCBI Taxonomy" id="1630135"/>
    <lineage>
        <taxon>Bacteria</taxon>
        <taxon>Bacillati</taxon>
        <taxon>Actinomycetota</taxon>
        <taxon>Actinomycetes</taxon>
        <taxon>Micrococcales</taxon>
        <taxon>Dermabacteraceae</taxon>
        <taxon>Dermabacter</taxon>
    </lineage>
</organism>
<keyword evidence="3" id="KW-0436">Ligase</keyword>
<dbReference type="PROSITE" id="PS51733">
    <property type="entry name" value="BPL_LPL_CATALYTIC"/>
    <property type="match status" value="1"/>
</dbReference>
<dbReference type="Gene3D" id="2.30.30.100">
    <property type="match status" value="1"/>
</dbReference>
<dbReference type="EMBL" id="CP044108">
    <property type="protein sequence ID" value="QEU11513.1"/>
    <property type="molecule type" value="Genomic_DNA"/>
</dbReference>
<feature type="compositionally biased region" description="Gly residues" evidence="1">
    <location>
        <begin position="269"/>
        <end position="279"/>
    </location>
</feature>
<dbReference type="RefSeq" id="WP_150332949.1">
    <property type="nucleotide sequence ID" value="NZ_CP012117.1"/>
</dbReference>
<dbReference type="Pfam" id="PF03099">
    <property type="entry name" value="BPL_LplA_LipB"/>
    <property type="match status" value="1"/>
</dbReference>
<keyword evidence="4" id="KW-1185">Reference proteome</keyword>
<reference evidence="3 4" key="1">
    <citation type="submission" date="2019-09" db="EMBL/GenBank/DDBJ databases">
        <title>FDA dAtabase for Regulatory Grade micrObial Sequences (FDA-ARGOS): Supporting development and validation of Infectious Disease Dx tests.</title>
        <authorList>
            <person name="Sciortino C."/>
            <person name="Tallon L."/>
            <person name="Sadzewicz L."/>
            <person name="Vavikolanu K."/>
            <person name="Mehta A."/>
            <person name="Aluvathingal J."/>
            <person name="Nadendla S."/>
            <person name="Nandy P."/>
            <person name="Geyer C."/>
            <person name="Yan Y."/>
            <person name="Sichtig H."/>
        </authorList>
    </citation>
    <scope>NUCLEOTIDE SEQUENCE [LARGE SCALE GENOMIC DNA]</scope>
    <source>
        <strain evidence="3 4">FDAARGOS_640</strain>
    </source>
</reference>
<feature type="compositionally biased region" description="Basic and acidic residues" evidence="1">
    <location>
        <begin position="284"/>
        <end position="299"/>
    </location>
</feature>
<dbReference type="GO" id="GO:0016874">
    <property type="term" value="F:ligase activity"/>
    <property type="evidence" value="ECO:0007669"/>
    <property type="project" value="UniProtKB-KW"/>
</dbReference>
<dbReference type="Proteomes" id="UP000323865">
    <property type="component" value="Chromosome"/>
</dbReference>
<sequence>MSVRHARKMREQKYVSEPLRIDYVHSCTSTLDILAEPPYDALEAPFALMTLDQRAGHGRQGRRWQNRPGESLALTVAWPLPAPQLRGWYPLASALAVLDACAEVAPGAPLPGLKWPNDILSPAGEKIAGILVRVDAGRLLAGVGVNLAGAIEREREGLEKAATLASLDSRYGTALSDLEGRREFGEVLARNIARIFALVDSGGRDFRDLRTRYAVNCLTLGSRVVVVTPAGARYDAHALDVDPTGRLLVENAERGRHALDAADVHLARPGGGESPGGQGAKKTKGPDEHRSRSRGAERA</sequence>
<accession>A0ABX6A3Y9</accession>
<evidence type="ECO:0000259" key="2">
    <source>
        <dbReference type="PROSITE" id="PS51733"/>
    </source>
</evidence>
<dbReference type="PANTHER" id="PTHR12835:SF5">
    <property type="entry name" value="BIOTIN--PROTEIN LIGASE"/>
    <property type="match status" value="1"/>
</dbReference>
<evidence type="ECO:0000313" key="3">
    <source>
        <dbReference type="EMBL" id="QEU11513.1"/>
    </source>
</evidence>